<feature type="compositionally biased region" description="Basic and acidic residues" evidence="1">
    <location>
        <begin position="310"/>
        <end position="341"/>
    </location>
</feature>
<feature type="region of interest" description="Disordered" evidence="1">
    <location>
        <begin position="1"/>
        <end position="110"/>
    </location>
</feature>
<evidence type="ECO:0000256" key="1">
    <source>
        <dbReference type="SAM" id="MobiDB-lite"/>
    </source>
</evidence>
<sequence>MEEFGATRFGILGSTVRKKRTRAARRPRPDSHSYEGHDLSPLSSAPASDDASKVSSDDNIGGDTNSRRKEFNLNQCVIRVSSGAGDSEKLQKKQGNLDGISSLDKRTGLQGIPWKDFSKGGFRFGKEDSSMGKMAGRNMPGKQGDTSEPVRKSKRVPKKRLMDGEFNDDEDDELRYLEKLKTSKMGGGCREDDDGSSKKQRKLASVSDIERLGAFKGSKDGRKKPRTDRISDDTDYDEEDETGSDGELQGRKKKRQKKESVDTLMDNNRKEMTLTTRQRALQSSKDASVATGSIEYPNGLPPAPPRKQKEKLSDVEQQLKKAEAAQRRRMQNEKAARESEAEAIRKILGQDSSRKKREDKIKKRQEELAEEKAANESIRASNCIRWVMGPSGTVVTFPNEMGLPSIFDSKSNSYPPPRETCVGPACNNPYKYRDSKTKLPLCSLQCYQAVQEKMLTGAIC</sequence>
<evidence type="ECO:0000313" key="3">
    <source>
        <dbReference type="Proteomes" id="UP000827889"/>
    </source>
</evidence>
<dbReference type="InterPro" id="IPR029523">
    <property type="entry name" value="INO80B/Ies2"/>
</dbReference>
<dbReference type="Pfam" id="PF04795">
    <property type="entry name" value="PAPA-1"/>
    <property type="match status" value="1"/>
</dbReference>
<evidence type="ECO:0000259" key="2">
    <source>
        <dbReference type="SMART" id="SM01406"/>
    </source>
</evidence>
<dbReference type="InterPro" id="IPR006880">
    <property type="entry name" value="INO80B_C"/>
</dbReference>
<proteinExistence type="predicted"/>
<evidence type="ECO:0000313" key="4">
    <source>
        <dbReference type="RefSeq" id="XP_048138475.1"/>
    </source>
</evidence>
<dbReference type="PANTHER" id="PTHR21561:SF25">
    <property type="entry name" value="OS03G0811500 PROTEIN"/>
    <property type="match status" value="1"/>
</dbReference>
<dbReference type="RefSeq" id="XP_048138475.1">
    <property type="nucleotide sequence ID" value="XM_048282518.1"/>
</dbReference>
<reference evidence="4" key="1">
    <citation type="submission" date="2025-08" db="UniProtKB">
        <authorList>
            <consortium name="RefSeq"/>
        </authorList>
    </citation>
    <scope>IDENTIFICATION</scope>
    <source>
        <tissue evidence="4">Leaf</tissue>
    </source>
</reference>
<feature type="compositionally biased region" description="Acidic residues" evidence="1">
    <location>
        <begin position="233"/>
        <end position="244"/>
    </location>
</feature>
<accession>A0ABM3HPF2</accession>
<dbReference type="CDD" id="cd23021">
    <property type="entry name" value="zf-HIT_IN80B"/>
    <property type="match status" value="1"/>
</dbReference>
<name>A0ABM3HPF2_9MYRT</name>
<dbReference type="Pfam" id="PF04438">
    <property type="entry name" value="zf-HIT"/>
    <property type="match status" value="1"/>
</dbReference>
<dbReference type="PANTHER" id="PTHR21561">
    <property type="entry name" value="INO80 COMPLEX SUBUNIT B"/>
    <property type="match status" value="1"/>
</dbReference>
<feature type="compositionally biased region" description="Basic and acidic residues" evidence="1">
    <location>
        <begin position="208"/>
        <end position="220"/>
    </location>
</feature>
<organism evidence="3 4">
    <name type="scientific">Rhodamnia argentea</name>
    <dbReference type="NCBI Taxonomy" id="178133"/>
    <lineage>
        <taxon>Eukaryota</taxon>
        <taxon>Viridiplantae</taxon>
        <taxon>Streptophyta</taxon>
        <taxon>Embryophyta</taxon>
        <taxon>Tracheophyta</taxon>
        <taxon>Spermatophyta</taxon>
        <taxon>Magnoliopsida</taxon>
        <taxon>eudicotyledons</taxon>
        <taxon>Gunneridae</taxon>
        <taxon>Pentapetalae</taxon>
        <taxon>rosids</taxon>
        <taxon>malvids</taxon>
        <taxon>Myrtales</taxon>
        <taxon>Myrtaceae</taxon>
        <taxon>Myrtoideae</taxon>
        <taxon>Myrteae</taxon>
        <taxon>Australasian group</taxon>
        <taxon>Rhodamnia</taxon>
    </lineage>
</organism>
<dbReference type="GeneID" id="115742488"/>
<dbReference type="Proteomes" id="UP000827889">
    <property type="component" value="Chromosome 7"/>
</dbReference>
<feature type="region of interest" description="Disordered" evidence="1">
    <location>
        <begin position="123"/>
        <end position="341"/>
    </location>
</feature>
<dbReference type="InterPro" id="IPR007529">
    <property type="entry name" value="Znf_HIT"/>
</dbReference>
<keyword evidence="3" id="KW-1185">Reference proteome</keyword>
<feature type="domain" description="INO80 complex subunit B-like conserved region" evidence="2">
    <location>
        <begin position="316"/>
        <end position="401"/>
    </location>
</feature>
<gene>
    <name evidence="4" type="primary">LOC115742488</name>
</gene>
<feature type="compositionally biased region" description="Basic residues" evidence="1">
    <location>
        <begin position="16"/>
        <end position="26"/>
    </location>
</feature>
<feature type="compositionally biased region" description="Low complexity" evidence="1">
    <location>
        <begin position="39"/>
        <end position="49"/>
    </location>
</feature>
<dbReference type="SMART" id="SM01406">
    <property type="entry name" value="PAPA-1"/>
    <property type="match status" value="1"/>
</dbReference>
<feature type="compositionally biased region" description="Basic and acidic residues" evidence="1">
    <location>
        <begin position="27"/>
        <end position="38"/>
    </location>
</feature>
<feature type="compositionally biased region" description="Polar residues" evidence="1">
    <location>
        <begin position="273"/>
        <end position="286"/>
    </location>
</feature>
<protein>
    <submittedName>
        <fullName evidence="4">Transcriptional regulator ATRX isoform X3</fullName>
    </submittedName>
</protein>